<proteinExistence type="predicted"/>
<organism evidence="1 2">
    <name type="scientific">Ampelomyces quisqualis</name>
    <name type="common">Powdery mildew agent</name>
    <dbReference type="NCBI Taxonomy" id="50730"/>
    <lineage>
        <taxon>Eukaryota</taxon>
        <taxon>Fungi</taxon>
        <taxon>Dikarya</taxon>
        <taxon>Ascomycota</taxon>
        <taxon>Pezizomycotina</taxon>
        <taxon>Dothideomycetes</taxon>
        <taxon>Pleosporomycetidae</taxon>
        <taxon>Pleosporales</taxon>
        <taxon>Pleosporineae</taxon>
        <taxon>Phaeosphaeriaceae</taxon>
        <taxon>Ampelomyces</taxon>
    </lineage>
</organism>
<evidence type="ECO:0000313" key="1">
    <source>
        <dbReference type="EMBL" id="KAF1918410.1"/>
    </source>
</evidence>
<sequence length="154" mass="17567">MFCALDIFFRMDLSQSALQPRYETRITGPELVGPKNIFLDDASLVLLQIKKVLVYCCKRTRSSLSKENSDPCEEIGLDSVIAKSSSSSRRLTYRRRPTVLNVFRTKSNSTQRDSVESNHYNDCDPFITSPSWFKAEFLEEGTRPSADQSTLHMT</sequence>
<dbReference type="AlphaFoldDB" id="A0A6A5QUD4"/>
<gene>
    <name evidence="1" type="ORF">BDU57DRAFT_198220</name>
</gene>
<reference evidence="1" key="1">
    <citation type="journal article" date="2020" name="Stud. Mycol.">
        <title>101 Dothideomycetes genomes: a test case for predicting lifestyles and emergence of pathogens.</title>
        <authorList>
            <person name="Haridas S."/>
            <person name="Albert R."/>
            <person name="Binder M."/>
            <person name="Bloem J."/>
            <person name="Labutti K."/>
            <person name="Salamov A."/>
            <person name="Andreopoulos B."/>
            <person name="Baker S."/>
            <person name="Barry K."/>
            <person name="Bills G."/>
            <person name="Bluhm B."/>
            <person name="Cannon C."/>
            <person name="Castanera R."/>
            <person name="Culley D."/>
            <person name="Daum C."/>
            <person name="Ezra D."/>
            <person name="Gonzalez J."/>
            <person name="Henrissat B."/>
            <person name="Kuo A."/>
            <person name="Liang C."/>
            <person name="Lipzen A."/>
            <person name="Lutzoni F."/>
            <person name="Magnuson J."/>
            <person name="Mondo S."/>
            <person name="Nolan M."/>
            <person name="Ohm R."/>
            <person name="Pangilinan J."/>
            <person name="Park H.-J."/>
            <person name="Ramirez L."/>
            <person name="Alfaro M."/>
            <person name="Sun H."/>
            <person name="Tritt A."/>
            <person name="Yoshinaga Y."/>
            <person name="Zwiers L.-H."/>
            <person name="Turgeon B."/>
            <person name="Goodwin S."/>
            <person name="Spatafora J."/>
            <person name="Crous P."/>
            <person name="Grigoriev I."/>
        </authorList>
    </citation>
    <scope>NUCLEOTIDE SEQUENCE</scope>
    <source>
        <strain evidence="1">HMLAC05119</strain>
    </source>
</reference>
<keyword evidence="2" id="KW-1185">Reference proteome</keyword>
<protein>
    <submittedName>
        <fullName evidence="1">Uncharacterized protein</fullName>
    </submittedName>
</protein>
<evidence type="ECO:0000313" key="2">
    <source>
        <dbReference type="Proteomes" id="UP000800096"/>
    </source>
</evidence>
<accession>A0A6A5QUD4</accession>
<dbReference type="EMBL" id="ML979134">
    <property type="protein sequence ID" value="KAF1918410.1"/>
    <property type="molecule type" value="Genomic_DNA"/>
</dbReference>
<dbReference type="Proteomes" id="UP000800096">
    <property type="component" value="Unassembled WGS sequence"/>
</dbReference>
<name>A0A6A5QUD4_AMPQU</name>
<dbReference type="OrthoDB" id="3788066at2759"/>